<comment type="caution">
    <text evidence="9">The sequence shown here is derived from an EMBL/GenBank/DDBJ whole genome shotgun (WGS) entry which is preliminary data.</text>
</comment>
<dbReference type="GO" id="GO:0015171">
    <property type="term" value="F:amino acid transmembrane transporter activity"/>
    <property type="evidence" value="ECO:0007669"/>
    <property type="project" value="TreeGrafter"/>
</dbReference>
<dbReference type="FunFam" id="1.20.1740.10:FF:000001">
    <property type="entry name" value="Amino acid permease"/>
    <property type="match status" value="1"/>
</dbReference>
<gene>
    <name evidence="9" type="ORF">PCL_06104</name>
</gene>
<evidence type="ECO:0000256" key="1">
    <source>
        <dbReference type="ARBA" id="ARBA00004141"/>
    </source>
</evidence>
<feature type="transmembrane region" description="Helical" evidence="7">
    <location>
        <begin position="356"/>
        <end position="378"/>
    </location>
</feature>
<feature type="domain" description="Amino acid permease/ SLC12A" evidence="8">
    <location>
        <begin position="166"/>
        <end position="441"/>
    </location>
</feature>
<feature type="transmembrane region" description="Helical" evidence="7">
    <location>
        <begin position="275"/>
        <end position="293"/>
    </location>
</feature>
<feature type="transmembrane region" description="Helical" evidence="7">
    <location>
        <begin position="305"/>
        <end position="326"/>
    </location>
</feature>
<accession>A0A2U3ELQ3</accession>
<feature type="transmembrane region" description="Helical" evidence="7">
    <location>
        <begin position="614"/>
        <end position="634"/>
    </location>
</feature>
<evidence type="ECO:0000259" key="8">
    <source>
        <dbReference type="Pfam" id="PF00324"/>
    </source>
</evidence>
<feature type="transmembrane region" description="Helical" evidence="7">
    <location>
        <begin position="195"/>
        <end position="215"/>
    </location>
</feature>
<evidence type="ECO:0000313" key="9">
    <source>
        <dbReference type="EMBL" id="PWI75446.1"/>
    </source>
</evidence>
<dbReference type="EMBL" id="LCWV01000002">
    <property type="protein sequence ID" value="PWI75446.1"/>
    <property type="molecule type" value="Genomic_DNA"/>
</dbReference>
<proteinExistence type="predicted"/>
<dbReference type="AlphaFoldDB" id="A0A2U3ELQ3"/>
<feature type="transmembrane region" description="Helical" evidence="7">
    <location>
        <begin position="509"/>
        <end position="529"/>
    </location>
</feature>
<dbReference type="PANTHER" id="PTHR43341">
    <property type="entry name" value="AMINO ACID PERMEASE"/>
    <property type="match status" value="1"/>
</dbReference>
<feature type="region of interest" description="Disordered" evidence="6">
    <location>
        <begin position="1"/>
        <end position="21"/>
    </location>
</feature>
<organism evidence="9 10">
    <name type="scientific">Purpureocillium lilacinum</name>
    <name type="common">Paecilomyces lilacinus</name>
    <dbReference type="NCBI Taxonomy" id="33203"/>
    <lineage>
        <taxon>Eukaryota</taxon>
        <taxon>Fungi</taxon>
        <taxon>Dikarya</taxon>
        <taxon>Ascomycota</taxon>
        <taxon>Pezizomycotina</taxon>
        <taxon>Sordariomycetes</taxon>
        <taxon>Hypocreomycetidae</taxon>
        <taxon>Hypocreales</taxon>
        <taxon>Ophiocordycipitaceae</taxon>
        <taxon>Purpureocillium</taxon>
    </lineage>
</organism>
<evidence type="ECO:0000256" key="2">
    <source>
        <dbReference type="ARBA" id="ARBA00022448"/>
    </source>
</evidence>
<evidence type="ECO:0000256" key="7">
    <source>
        <dbReference type="SAM" id="Phobius"/>
    </source>
</evidence>
<comment type="subcellular location">
    <subcellularLocation>
        <location evidence="1">Membrane</location>
        <topology evidence="1">Multi-pass membrane protein</topology>
    </subcellularLocation>
</comment>
<dbReference type="GO" id="GO:0016020">
    <property type="term" value="C:membrane"/>
    <property type="evidence" value="ECO:0007669"/>
    <property type="project" value="UniProtKB-SubCell"/>
</dbReference>
<dbReference type="InterPro" id="IPR050524">
    <property type="entry name" value="APC_YAT"/>
</dbReference>
<evidence type="ECO:0000256" key="5">
    <source>
        <dbReference type="ARBA" id="ARBA00023136"/>
    </source>
</evidence>
<feature type="transmembrane region" description="Helical" evidence="7">
    <location>
        <begin position="167"/>
        <end position="189"/>
    </location>
</feature>
<evidence type="ECO:0000256" key="3">
    <source>
        <dbReference type="ARBA" id="ARBA00022692"/>
    </source>
</evidence>
<keyword evidence="4 7" id="KW-1133">Transmembrane helix</keyword>
<dbReference type="InterPro" id="IPR004841">
    <property type="entry name" value="AA-permease/SLC12A_dom"/>
</dbReference>
<feature type="transmembrane region" description="Helical" evidence="7">
    <location>
        <begin position="535"/>
        <end position="561"/>
    </location>
</feature>
<sequence length="679" mass="74178">MRRSRPIMGPTQQRDSPLASRPPSFLVLGREIRQHHAGAAQDTVLTALETCIAAPMIARRRRLLTRARALARLHALDRLQAPAARIRALATLAAYPSPALASEGAVLQRALGPPLPRVTKLGVVAGLPPDHCDGSIQMSRAGEMMKMESVEEQPQTELKRGFKNRHVNMFAIAGSIGTGLIIGSGSALASGGPGSILIAYCIMGMCVYTVMTAFAEMAIFAPMSKGFSGYATRFVDPALGFATGWNYFFKYSVLLANNLTATGLIIRYWRQDINVGVWIAVFGAFVVALNFLPVSKFGETEFVMAIVKVIVLVGLILGCFIISLGGSPSGERIGFRYWNNPGAFAPYLAQGDLGRFLGFWSCMVQAAFMFMGCEVVGITYGEAKNPRKAIPRAVQQTIIRIAIFYIGGVIVLGMTVPYTNELLLSANKQQTSAGEWQSSPFARHNLERGADVDWMYGQARNSRSQVHLSMVSAAKTPLQDIYIASRTLYGLARDHQAPAIFGKTNKSGVPVYAVVAASLFCCLAFLNVTTSSGKVFGYFVSLSTVLGFINWVNIIVTYICFQKGIHAQGITRAGLPWRGLLQPYAVYITFIITALIIIFSGYTAFIGGFKVDKFITSYLGIVLYLFNILVFKIWKRSSRVRPAEMDLVSGRLVYDTDGEEEILAKKGVLWRLASALWGR</sequence>
<protein>
    <recommendedName>
        <fullName evidence="8">Amino acid permease/ SLC12A domain-containing protein</fullName>
    </recommendedName>
</protein>
<name>A0A2U3ELQ3_PURLI</name>
<feature type="transmembrane region" description="Helical" evidence="7">
    <location>
        <begin position="398"/>
        <end position="418"/>
    </location>
</feature>
<keyword evidence="2" id="KW-0813">Transport</keyword>
<evidence type="ECO:0000256" key="4">
    <source>
        <dbReference type="ARBA" id="ARBA00022989"/>
    </source>
</evidence>
<dbReference type="Pfam" id="PF00324">
    <property type="entry name" value="AA_permease"/>
    <property type="match status" value="2"/>
</dbReference>
<dbReference type="Proteomes" id="UP000245956">
    <property type="component" value="Unassembled WGS sequence"/>
</dbReference>
<keyword evidence="5 7" id="KW-0472">Membrane</keyword>
<feature type="transmembrane region" description="Helical" evidence="7">
    <location>
        <begin position="581"/>
        <end position="602"/>
    </location>
</feature>
<evidence type="ECO:0000256" key="6">
    <source>
        <dbReference type="SAM" id="MobiDB-lite"/>
    </source>
</evidence>
<dbReference type="PANTHER" id="PTHR43341:SF9">
    <property type="entry name" value="DICARBOXYLIC AMINO ACID PERMEASE"/>
    <property type="match status" value="1"/>
</dbReference>
<evidence type="ECO:0000313" key="10">
    <source>
        <dbReference type="Proteomes" id="UP000245956"/>
    </source>
</evidence>
<keyword evidence="3 7" id="KW-0812">Transmembrane</keyword>
<dbReference type="Gene3D" id="1.20.1740.10">
    <property type="entry name" value="Amino acid/polyamine transporter I"/>
    <property type="match status" value="1"/>
</dbReference>
<feature type="domain" description="Amino acid permease/ SLC12A" evidence="8">
    <location>
        <begin position="481"/>
        <end position="639"/>
    </location>
</feature>
<reference evidence="9 10" key="1">
    <citation type="journal article" date="2016" name="Front. Microbiol.">
        <title>Genome and transcriptome sequences reveal the specific parasitism of the nematophagous Purpureocillium lilacinum 36-1.</title>
        <authorList>
            <person name="Xie J."/>
            <person name="Li S."/>
            <person name="Mo C."/>
            <person name="Xiao X."/>
            <person name="Peng D."/>
            <person name="Wang G."/>
            <person name="Xiao Y."/>
        </authorList>
    </citation>
    <scope>NUCLEOTIDE SEQUENCE [LARGE SCALE GENOMIC DNA]</scope>
    <source>
        <strain evidence="9 10">36-1</strain>
    </source>
</reference>